<proteinExistence type="predicted"/>
<keyword evidence="2" id="KW-1185">Reference proteome</keyword>
<dbReference type="Proteomes" id="UP000236327">
    <property type="component" value="Unassembled WGS sequence"/>
</dbReference>
<dbReference type="EMBL" id="LYMM01000033">
    <property type="protein sequence ID" value="PNU04605.1"/>
    <property type="molecule type" value="Genomic_DNA"/>
</dbReference>
<accession>A0A2K2G0M9</accession>
<protein>
    <submittedName>
        <fullName evidence="1">Uncharacterized protein</fullName>
    </submittedName>
</protein>
<dbReference type="AlphaFoldDB" id="A0A2K2G0M9"/>
<comment type="caution">
    <text evidence="1">The sequence shown here is derived from an EMBL/GenBank/DDBJ whole genome shotgun (WGS) entry which is preliminary data.</text>
</comment>
<dbReference type="OrthoDB" id="7572989at2"/>
<evidence type="ECO:0000313" key="2">
    <source>
        <dbReference type="Proteomes" id="UP000236327"/>
    </source>
</evidence>
<reference evidence="1 2" key="1">
    <citation type="submission" date="2016-05" db="EMBL/GenBank/DDBJ databases">
        <title>Complete genome sequence of Novosphingobium guangzhouense SA925(T).</title>
        <authorList>
            <person name="Sha S."/>
        </authorList>
    </citation>
    <scope>NUCLEOTIDE SEQUENCE [LARGE SCALE GENOMIC DNA]</scope>
    <source>
        <strain evidence="1 2">SA925</strain>
    </source>
</reference>
<dbReference type="RefSeq" id="WP_146037247.1">
    <property type="nucleotide sequence ID" value="NZ_LYMM01000033.1"/>
</dbReference>
<sequence length="79" mass="9017">MTPFLESLMEGSPHYRVEQRGNMVSFQATGDTEDTVTLFQPTVERLRKNEGDGYSIYNEHPTSSFGYNLIDLVVVELEE</sequence>
<name>A0A2K2G0M9_9SPHN</name>
<evidence type="ECO:0000313" key="1">
    <source>
        <dbReference type="EMBL" id="PNU04605.1"/>
    </source>
</evidence>
<organism evidence="1 2">
    <name type="scientific">Novosphingobium guangzhouense</name>
    <dbReference type="NCBI Taxonomy" id="1850347"/>
    <lineage>
        <taxon>Bacteria</taxon>
        <taxon>Pseudomonadati</taxon>
        <taxon>Pseudomonadota</taxon>
        <taxon>Alphaproteobacteria</taxon>
        <taxon>Sphingomonadales</taxon>
        <taxon>Sphingomonadaceae</taxon>
        <taxon>Novosphingobium</taxon>
    </lineage>
</organism>
<gene>
    <name evidence="1" type="ORF">A8V01_19545</name>
</gene>